<dbReference type="EMBL" id="WTPW01000554">
    <property type="protein sequence ID" value="KAF0500252.1"/>
    <property type="molecule type" value="Genomic_DNA"/>
</dbReference>
<evidence type="ECO:0000313" key="1">
    <source>
        <dbReference type="EMBL" id="KAF0500252.1"/>
    </source>
</evidence>
<protein>
    <submittedName>
        <fullName evidence="1">Uncharacterized protein</fullName>
    </submittedName>
</protein>
<gene>
    <name evidence="1" type="ORF">F8M41_020310</name>
</gene>
<keyword evidence="2" id="KW-1185">Reference proteome</keyword>
<proteinExistence type="predicted"/>
<name>A0A8H4AIK8_GIGMA</name>
<dbReference type="Proteomes" id="UP000439903">
    <property type="component" value="Unassembled WGS sequence"/>
</dbReference>
<dbReference type="OrthoDB" id="2440068at2759"/>
<evidence type="ECO:0000313" key="2">
    <source>
        <dbReference type="Proteomes" id="UP000439903"/>
    </source>
</evidence>
<reference evidence="1 2" key="1">
    <citation type="journal article" date="2019" name="Environ. Microbiol.">
        <title>At the nexus of three kingdoms: the genome of the mycorrhizal fungus Gigaspora margarita provides insights into plant, endobacterial and fungal interactions.</title>
        <authorList>
            <person name="Venice F."/>
            <person name="Ghignone S."/>
            <person name="Salvioli di Fossalunga A."/>
            <person name="Amselem J."/>
            <person name="Novero M."/>
            <person name="Xianan X."/>
            <person name="Sedzielewska Toro K."/>
            <person name="Morin E."/>
            <person name="Lipzen A."/>
            <person name="Grigoriev I.V."/>
            <person name="Henrissat B."/>
            <person name="Martin F.M."/>
            <person name="Bonfante P."/>
        </authorList>
    </citation>
    <scope>NUCLEOTIDE SEQUENCE [LARGE SCALE GENOMIC DNA]</scope>
    <source>
        <strain evidence="1 2">BEG34</strain>
    </source>
</reference>
<dbReference type="AlphaFoldDB" id="A0A8H4AIK8"/>
<accession>A0A8H4AIK8</accession>
<sequence>MTLSINKRSTDSVANNAVKRGLAVDEGCRALVDKHLRALFTILSLIMDRTNNNDVDYQSNQNNQNAEFIKNMIEGIDPFTTAQNTGAPTQTPSLLETLFSGSSY</sequence>
<comment type="caution">
    <text evidence="1">The sequence shown here is derived from an EMBL/GenBank/DDBJ whole genome shotgun (WGS) entry which is preliminary data.</text>
</comment>
<organism evidence="1 2">
    <name type="scientific">Gigaspora margarita</name>
    <dbReference type="NCBI Taxonomy" id="4874"/>
    <lineage>
        <taxon>Eukaryota</taxon>
        <taxon>Fungi</taxon>
        <taxon>Fungi incertae sedis</taxon>
        <taxon>Mucoromycota</taxon>
        <taxon>Glomeromycotina</taxon>
        <taxon>Glomeromycetes</taxon>
        <taxon>Diversisporales</taxon>
        <taxon>Gigasporaceae</taxon>
        <taxon>Gigaspora</taxon>
    </lineage>
</organism>